<keyword evidence="1" id="KW-0472">Membrane</keyword>
<dbReference type="EMBL" id="ACIJ02000023">
    <property type="protein sequence ID" value="EEX70991.1"/>
    <property type="molecule type" value="Genomic_DNA"/>
</dbReference>
<accession>C9LJ24</accession>
<feature type="transmembrane region" description="Helical" evidence="1">
    <location>
        <begin position="50"/>
        <end position="70"/>
    </location>
</feature>
<dbReference type="eggNOG" id="ENOG50314HH">
    <property type="taxonomic scope" value="Bacteria"/>
</dbReference>
<dbReference type="AlphaFoldDB" id="C9LJ24"/>
<protein>
    <submittedName>
        <fullName evidence="2">Uncharacterized protein</fullName>
    </submittedName>
</protein>
<evidence type="ECO:0000313" key="3">
    <source>
        <dbReference type="Proteomes" id="UP000003460"/>
    </source>
</evidence>
<dbReference type="GeneID" id="84576929"/>
<dbReference type="HOGENOM" id="CLU_2586842_0_0_10"/>
<organism evidence="2 3">
    <name type="scientific">Alloprevotella tannerae ATCC 51259</name>
    <dbReference type="NCBI Taxonomy" id="626522"/>
    <lineage>
        <taxon>Bacteria</taxon>
        <taxon>Pseudomonadati</taxon>
        <taxon>Bacteroidota</taxon>
        <taxon>Bacteroidia</taxon>
        <taxon>Bacteroidales</taxon>
        <taxon>Prevotellaceae</taxon>
        <taxon>Alloprevotella</taxon>
    </lineage>
</organism>
<keyword evidence="1" id="KW-1133">Transmembrane helix</keyword>
<feature type="transmembrane region" description="Helical" evidence="1">
    <location>
        <begin position="20"/>
        <end position="38"/>
    </location>
</feature>
<proteinExistence type="predicted"/>
<sequence length="80" mass="8700">MKHQPSTNANRKSRSRGETISAFVLISAGILLAVAGFITPPLGEISDSVLWFFAQCLLYAGSVFGLRAYVDRKLADVLKD</sequence>
<evidence type="ECO:0000313" key="2">
    <source>
        <dbReference type="EMBL" id="EEX70991.1"/>
    </source>
</evidence>
<keyword evidence="3" id="KW-1185">Reference proteome</keyword>
<dbReference type="RefSeq" id="WP_006256015.1">
    <property type="nucleotide sequence ID" value="NZ_GG700643.1"/>
</dbReference>
<evidence type="ECO:0000256" key="1">
    <source>
        <dbReference type="SAM" id="Phobius"/>
    </source>
</evidence>
<comment type="caution">
    <text evidence="2">The sequence shown here is derived from an EMBL/GenBank/DDBJ whole genome shotgun (WGS) entry which is preliminary data.</text>
</comment>
<name>C9LJ24_9BACT</name>
<dbReference type="STRING" id="626522.GCWU000325_02236"/>
<dbReference type="Proteomes" id="UP000003460">
    <property type="component" value="Unassembled WGS sequence"/>
</dbReference>
<reference evidence="2" key="1">
    <citation type="submission" date="2009-09" db="EMBL/GenBank/DDBJ databases">
        <authorList>
            <person name="Weinstock G."/>
            <person name="Sodergren E."/>
            <person name="Clifton S."/>
            <person name="Fulton L."/>
            <person name="Fulton B."/>
            <person name="Courtney L."/>
            <person name="Fronick C."/>
            <person name="Harrison M."/>
            <person name="Strong C."/>
            <person name="Farmer C."/>
            <person name="Delahaunty K."/>
            <person name="Markovic C."/>
            <person name="Hall O."/>
            <person name="Minx P."/>
            <person name="Tomlinson C."/>
            <person name="Mitreva M."/>
            <person name="Nelson J."/>
            <person name="Hou S."/>
            <person name="Wollam A."/>
            <person name="Pepin K.H."/>
            <person name="Johnson M."/>
            <person name="Bhonagiri V."/>
            <person name="Nash W.E."/>
            <person name="Warren W."/>
            <person name="Chinwalla A."/>
            <person name="Mardis E.R."/>
            <person name="Wilson R.K."/>
        </authorList>
    </citation>
    <scope>NUCLEOTIDE SEQUENCE [LARGE SCALE GENOMIC DNA]</scope>
    <source>
        <strain evidence="2">ATCC 51259</strain>
    </source>
</reference>
<gene>
    <name evidence="2" type="ORF">GCWU000325_02236</name>
</gene>
<keyword evidence="1" id="KW-0812">Transmembrane</keyword>